<reference evidence="4 6" key="1">
    <citation type="submission" date="2018-08" db="EMBL/GenBank/DDBJ databases">
        <title>Genomic investigation of the strawberry pathogen Phytophthora fragariae indicates pathogenicity is determined by transcriptional variation in three key races.</title>
        <authorList>
            <person name="Adams T.M."/>
            <person name="Armitage A.D."/>
            <person name="Sobczyk M.K."/>
            <person name="Bates H.J."/>
            <person name="Dunwell J.M."/>
            <person name="Nellist C.F."/>
            <person name="Harrison R.J."/>
        </authorList>
    </citation>
    <scope>NUCLEOTIDE SEQUENCE [LARGE SCALE GENOMIC DNA]</scope>
    <source>
        <strain evidence="2 5">SCRP249</strain>
        <strain evidence="3 7">SCRP324</strain>
        <strain evidence="4 6">SCRP333</strain>
    </source>
</reference>
<proteinExistence type="predicted"/>
<dbReference type="EMBL" id="QXFT01002617">
    <property type="protein sequence ID" value="KAE9295532.1"/>
    <property type="molecule type" value="Genomic_DNA"/>
</dbReference>
<gene>
    <name evidence="2" type="ORF">PR001_g22775</name>
    <name evidence="3" type="ORF">PR002_g15076</name>
    <name evidence="4" type="ORF">PR003_g23991</name>
</gene>
<dbReference type="EMBL" id="QXFV01002583">
    <property type="protein sequence ID" value="KAE8985836.1"/>
    <property type="molecule type" value="Genomic_DNA"/>
</dbReference>
<dbReference type="Proteomes" id="UP000435112">
    <property type="component" value="Unassembled WGS sequence"/>
</dbReference>
<feature type="compositionally biased region" description="Polar residues" evidence="1">
    <location>
        <begin position="32"/>
        <end position="41"/>
    </location>
</feature>
<evidence type="ECO:0000313" key="7">
    <source>
        <dbReference type="Proteomes" id="UP000435112"/>
    </source>
</evidence>
<evidence type="ECO:0000313" key="2">
    <source>
        <dbReference type="EMBL" id="KAE8985836.1"/>
    </source>
</evidence>
<feature type="compositionally biased region" description="Basic and acidic residues" evidence="1">
    <location>
        <begin position="87"/>
        <end position="101"/>
    </location>
</feature>
<accession>A0A6A4CSI7</accession>
<comment type="caution">
    <text evidence="4">The sequence shown here is derived from an EMBL/GenBank/DDBJ whole genome shotgun (WGS) entry which is preliminary data.</text>
</comment>
<evidence type="ECO:0000313" key="6">
    <source>
        <dbReference type="Proteomes" id="UP000434957"/>
    </source>
</evidence>
<dbReference type="AlphaFoldDB" id="A0A6A4CSI7"/>
<sequence length="101" mass="10618">MPRKRKAGTVEAADRQTEGDSPPGRLLHRPQSPATECTASAEQAPDSPEAEKKLGAGARVATTRSIRVGSAYNSAVSYAGEESAGDTEDKKTDTRSQETGK</sequence>
<dbReference type="Proteomes" id="UP000434957">
    <property type="component" value="Unassembled WGS sequence"/>
</dbReference>
<evidence type="ECO:0000313" key="4">
    <source>
        <dbReference type="EMBL" id="KAE9295532.1"/>
    </source>
</evidence>
<dbReference type="EMBL" id="QXFU01001076">
    <property type="protein sequence ID" value="KAE9011446.1"/>
    <property type="molecule type" value="Genomic_DNA"/>
</dbReference>
<name>A0A6A4CSI7_9STRA</name>
<keyword evidence="6" id="KW-1185">Reference proteome</keyword>
<dbReference type="OrthoDB" id="10282436at2759"/>
<organism evidence="4 6">
    <name type="scientific">Phytophthora rubi</name>
    <dbReference type="NCBI Taxonomy" id="129364"/>
    <lineage>
        <taxon>Eukaryota</taxon>
        <taxon>Sar</taxon>
        <taxon>Stramenopiles</taxon>
        <taxon>Oomycota</taxon>
        <taxon>Peronosporomycetes</taxon>
        <taxon>Peronosporales</taxon>
        <taxon>Peronosporaceae</taxon>
        <taxon>Phytophthora</taxon>
    </lineage>
</organism>
<evidence type="ECO:0000313" key="3">
    <source>
        <dbReference type="EMBL" id="KAE9011446.1"/>
    </source>
</evidence>
<dbReference type="Proteomes" id="UP000429607">
    <property type="component" value="Unassembled WGS sequence"/>
</dbReference>
<feature type="region of interest" description="Disordered" evidence="1">
    <location>
        <begin position="1"/>
        <end position="101"/>
    </location>
</feature>
<evidence type="ECO:0000313" key="5">
    <source>
        <dbReference type="Proteomes" id="UP000429607"/>
    </source>
</evidence>
<evidence type="ECO:0000256" key="1">
    <source>
        <dbReference type="SAM" id="MobiDB-lite"/>
    </source>
</evidence>
<protein>
    <submittedName>
        <fullName evidence="4">Uncharacterized protein</fullName>
    </submittedName>
</protein>